<proteinExistence type="predicted"/>
<dbReference type="Pfam" id="PF16461">
    <property type="entry name" value="Phage_TTP_12"/>
    <property type="match status" value="1"/>
</dbReference>
<dbReference type="EMBL" id="JAMQGM010000064">
    <property type="protein sequence ID" value="MCM2580444.1"/>
    <property type="molecule type" value="Genomic_DNA"/>
</dbReference>
<dbReference type="RefSeq" id="WP_251419297.1">
    <property type="nucleotide sequence ID" value="NZ_JAMQGM010000064.1"/>
</dbReference>
<keyword evidence="3" id="KW-1185">Reference proteome</keyword>
<comment type="caution">
    <text evidence="2">The sequence shown here is derived from an EMBL/GenBank/DDBJ whole genome shotgun (WGS) entry which is preliminary data.</text>
</comment>
<name>A0ABT0XF53_9ACTN</name>
<feature type="domain" description="Lambda phage tail tube protein N-terminal" evidence="1">
    <location>
        <begin position="21"/>
        <end position="136"/>
    </location>
</feature>
<sequence length="139" mass="15027">MAGLDGYGTQLERSDMAATPVFTAIANVTSINPPSMERETQDVTAHDSPDAWREFIGGLKDGGEVSIDVNYDPREHDDLIVDFGDAAPRDYKVVWPGTLGSWEFKALLTGFEPEAPHDDKLAASLTFKVSGKPTITTGV</sequence>
<accession>A0ABT0XF53</accession>
<evidence type="ECO:0000313" key="2">
    <source>
        <dbReference type="EMBL" id="MCM2580444.1"/>
    </source>
</evidence>
<gene>
    <name evidence="2" type="ORF">M1E25_24430</name>
</gene>
<protein>
    <submittedName>
        <fullName evidence="2">Phage tail tube protein</fullName>
    </submittedName>
</protein>
<dbReference type="Proteomes" id="UP001167160">
    <property type="component" value="Unassembled WGS sequence"/>
</dbReference>
<evidence type="ECO:0000313" key="3">
    <source>
        <dbReference type="Proteomes" id="UP001167160"/>
    </source>
</evidence>
<evidence type="ECO:0000259" key="1">
    <source>
        <dbReference type="Pfam" id="PF16461"/>
    </source>
</evidence>
<dbReference type="Gene3D" id="4.10.410.40">
    <property type="match status" value="1"/>
</dbReference>
<dbReference type="InterPro" id="IPR032494">
    <property type="entry name" value="Phage_TTP_N"/>
</dbReference>
<reference evidence="2" key="1">
    <citation type="journal article" date="2023" name="Int. J. Syst. Evol. Microbiol.">
        <title>Streptomyces meridianus sp. nov. isolated from brackish water of the Tagus estuary in Alcochete, Portugal.</title>
        <authorList>
            <person name="Santos J.D.N."/>
            <person name="Klimek D."/>
            <person name="Calusinska M."/>
            <person name="Lobo Da Cunha A."/>
            <person name="Catita J."/>
            <person name="Goncalves H."/>
            <person name="Gonzalez I."/>
            <person name="Reyes F."/>
            <person name="Lage O.M."/>
        </authorList>
    </citation>
    <scope>NUCLEOTIDE SEQUENCE</scope>
    <source>
        <strain evidence="2">MTZ3.1</strain>
    </source>
</reference>
<organism evidence="2 3">
    <name type="scientific">Streptomyces meridianus</name>
    <dbReference type="NCBI Taxonomy" id="2938945"/>
    <lineage>
        <taxon>Bacteria</taxon>
        <taxon>Bacillati</taxon>
        <taxon>Actinomycetota</taxon>
        <taxon>Actinomycetes</taxon>
        <taxon>Kitasatosporales</taxon>
        <taxon>Streptomycetaceae</taxon>
        <taxon>Streptomyces</taxon>
    </lineage>
</organism>